<dbReference type="InterPro" id="IPR033453">
    <property type="entry name" value="Glyco_hydro_30_TIM-barrel"/>
</dbReference>
<dbReference type="SUPFAM" id="SSF51445">
    <property type="entry name" value="(Trans)glycosidases"/>
    <property type="match status" value="1"/>
</dbReference>
<evidence type="ECO:0000259" key="4">
    <source>
        <dbReference type="Pfam" id="PF02055"/>
    </source>
</evidence>
<dbReference type="Proteomes" id="UP001165083">
    <property type="component" value="Unassembled WGS sequence"/>
</dbReference>
<protein>
    <submittedName>
        <fullName evidence="5">Unnamed protein product</fullName>
    </submittedName>
</protein>
<dbReference type="InterPro" id="IPR001139">
    <property type="entry name" value="Glyco_hydro_30"/>
</dbReference>
<dbReference type="OrthoDB" id="2160638at2759"/>
<keyword evidence="6" id="KW-1185">Reference proteome</keyword>
<dbReference type="InterPro" id="IPR017853">
    <property type="entry name" value="GH"/>
</dbReference>
<dbReference type="GO" id="GO:0016020">
    <property type="term" value="C:membrane"/>
    <property type="evidence" value="ECO:0007669"/>
    <property type="project" value="GOC"/>
</dbReference>
<organism evidence="5 6">
    <name type="scientific">Phytophthora lilii</name>
    <dbReference type="NCBI Taxonomy" id="2077276"/>
    <lineage>
        <taxon>Eukaryota</taxon>
        <taxon>Sar</taxon>
        <taxon>Stramenopiles</taxon>
        <taxon>Oomycota</taxon>
        <taxon>Peronosporomycetes</taxon>
        <taxon>Peronosporales</taxon>
        <taxon>Peronosporaceae</taxon>
        <taxon>Phytophthora</taxon>
    </lineage>
</organism>
<dbReference type="Pfam" id="PF02055">
    <property type="entry name" value="Glyco_hydro_30"/>
    <property type="match status" value="1"/>
</dbReference>
<dbReference type="AlphaFoldDB" id="A0A9W6TIQ5"/>
<comment type="similarity">
    <text evidence="1">Belongs to the glycosyl hydrolase 30 family.</text>
</comment>
<reference evidence="5" key="1">
    <citation type="submission" date="2023-04" db="EMBL/GenBank/DDBJ databases">
        <title>Phytophthora lilii NBRC 32176.</title>
        <authorList>
            <person name="Ichikawa N."/>
            <person name="Sato H."/>
            <person name="Tonouchi N."/>
        </authorList>
    </citation>
    <scope>NUCLEOTIDE SEQUENCE</scope>
    <source>
        <strain evidence="5">NBRC 32176</strain>
    </source>
</reference>
<feature type="domain" description="Glycosyl hydrolase family 30 TIM-barrel" evidence="4">
    <location>
        <begin position="55"/>
        <end position="179"/>
    </location>
</feature>
<dbReference type="GO" id="GO:0004348">
    <property type="term" value="F:glucosylceramidase activity"/>
    <property type="evidence" value="ECO:0007669"/>
    <property type="project" value="InterPro"/>
</dbReference>
<proteinExistence type="inferred from homology"/>
<name>A0A9W6TIQ5_9STRA</name>
<dbReference type="PANTHER" id="PTHR11069">
    <property type="entry name" value="GLUCOSYLCERAMIDASE"/>
    <property type="match status" value="1"/>
</dbReference>
<keyword evidence="2" id="KW-0732">Signal</keyword>
<evidence type="ECO:0000256" key="2">
    <source>
        <dbReference type="ARBA" id="ARBA00022729"/>
    </source>
</evidence>
<keyword evidence="3" id="KW-0378">Hydrolase</keyword>
<sequence>MKQLLRAQAGRRCQVGVYTTSDAGDRLTYTVVNVDETPVDEATFIIDVATQYQTILGFGGVFTDSAAINLYKLSPKLQTLALEQYSGETGLEYKLNRVPIGSTDQSTSTYTYNDTVNDFEMTNFTIASDKAPHSNKLDMALNMTDMKLCASSWAPPLWMTNGDSVVDCTIKGEPGGKYWEIL</sequence>
<evidence type="ECO:0000256" key="3">
    <source>
        <dbReference type="ARBA" id="ARBA00022801"/>
    </source>
</evidence>
<gene>
    <name evidence="5" type="ORF">Plil01_000401600</name>
</gene>
<dbReference type="Gene3D" id="3.20.20.80">
    <property type="entry name" value="Glycosidases"/>
    <property type="match status" value="1"/>
</dbReference>
<dbReference type="PRINTS" id="PR00843">
    <property type="entry name" value="GLHYDRLASE30"/>
</dbReference>
<evidence type="ECO:0000313" key="6">
    <source>
        <dbReference type="Proteomes" id="UP001165083"/>
    </source>
</evidence>
<dbReference type="EMBL" id="BSXW01000160">
    <property type="protein sequence ID" value="GMF13551.1"/>
    <property type="molecule type" value="Genomic_DNA"/>
</dbReference>
<dbReference type="PANTHER" id="PTHR11069:SF23">
    <property type="entry name" value="LYSOSOMAL ACID GLUCOSYLCERAMIDASE"/>
    <property type="match status" value="1"/>
</dbReference>
<comment type="caution">
    <text evidence="5">The sequence shown here is derived from an EMBL/GenBank/DDBJ whole genome shotgun (WGS) entry which is preliminary data.</text>
</comment>
<evidence type="ECO:0000256" key="1">
    <source>
        <dbReference type="ARBA" id="ARBA00005382"/>
    </source>
</evidence>
<evidence type="ECO:0000313" key="5">
    <source>
        <dbReference type="EMBL" id="GMF13551.1"/>
    </source>
</evidence>
<accession>A0A9W6TIQ5</accession>
<dbReference type="GO" id="GO:0006680">
    <property type="term" value="P:glucosylceramide catabolic process"/>
    <property type="evidence" value="ECO:0007669"/>
    <property type="project" value="TreeGrafter"/>
</dbReference>